<feature type="region of interest" description="Disordered" evidence="1">
    <location>
        <begin position="84"/>
        <end position="126"/>
    </location>
</feature>
<dbReference type="EMBL" id="UZAL01005475">
    <property type="protein sequence ID" value="VDO93282.1"/>
    <property type="molecule type" value="Genomic_DNA"/>
</dbReference>
<feature type="compositionally biased region" description="Polar residues" evidence="1">
    <location>
        <begin position="84"/>
        <end position="95"/>
    </location>
</feature>
<dbReference type="AlphaFoldDB" id="A0A3P8DAJ1"/>
<protein>
    <submittedName>
        <fullName evidence="2">Uncharacterized protein</fullName>
    </submittedName>
</protein>
<evidence type="ECO:0000256" key="1">
    <source>
        <dbReference type="SAM" id="MobiDB-lite"/>
    </source>
</evidence>
<sequence>MYKQINELSRNIQLAQREISDLKQNLHLAQTCITNSFITMSTSTHFENSKRNLSITNNSIDQNSSSDPPTLVTRAVSIEDIFSSSHPCNGNNGQQHHYHPSPSGSEASLNNNTSDINCNKQGSSSVYTDANSSLIYRSKLDVQYNTEEQQQAPVKPQRKVTDQKVNNLCK</sequence>
<evidence type="ECO:0000313" key="2">
    <source>
        <dbReference type="EMBL" id="VDO93282.1"/>
    </source>
</evidence>
<accession>A0A3P8DAJ1</accession>
<organism evidence="2 3">
    <name type="scientific">Schistosoma mattheei</name>
    <dbReference type="NCBI Taxonomy" id="31246"/>
    <lineage>
        <taxon>Eukaryota</taxon>
        <taxon>Metazoa</taxon>
        <taxon>Spiralia</taxon>
        <taxon>Lophotrochozoa</taxon>
        <taxon>Platyhelminthes</taxon>
        <taxon>Trematoda</taxon>
        <taxon>Digenea</taxon>
        <taxon>Strigeidida</taxon>
        <taxon>Schistosomatoidea</taxon>
        <taxon>Schistosomatidae</taxon>
        <taxon>Schistosoma</taxon>
    </lineage>
</organism>
<reference evidence="2 3" key="1">
    <citation type="submission" date="2018-11" db="EMBL/GenBank/DDBJ databases">
        <authorList>
            <consortium name="Pathogen Informatics"/>
        </authorList>
    </citation>
    <scope>NUCLEOTIDE SEQUENCE [LARGE SCALE GENOMIC DNA]</scope>
    <source>
        <strain>Denwood</strain>
        <strain evidence="3">Zambia</strain>
    </source>
</reference>
<name>A0A3P8DAJ1_9TREM</name>
<keyword evidence="3" id="KW-1185">Reference proteome</keyword>
<feature type="region of interest" description="Disordered" evidence="1">
    <location>
        <begin position="147"/>
        <end position="170"/>
    </location>
</feature>
<dbReference type="Proteomes" id="UP000269396">
    <property type="component" value="Unassembled WGS sequence"/>
</dbReference>
<proteinExistence type="predicted"/>
<evidence type="ECO:0000313" key="3">
    <source>
        <dbReference type="Proteomes" id="UP000269396"/>
    </source>
</evidence>
<feature type="compositionally biased region" description="Polar residues" evidence="1">
    <location>
        <begin position="102"/>
        <end position="126"/>
    </location>
</feature>
<gene>
    <name evidence="2" type="ORF">SMTD_LOCUS3228</name>
</gene>